<reference evidence="2" key="2">
    <citation type="submission" date="2008-12" db="EMBL/GenBank/DDBJ databases">
        <title>Improved gene annotation of the rice (Oryza sativa) genomes.</title>
        <authorList>
            <person name="Wang J."/>
            <person name="Li R."/>
            <person name="Fan W."/>
            <person name="Huang Q."/>
            <person name="Zhang J."/>
            <person name="Zhou Y."/>
            <person name="Hu Y."/>
            <person name="Zi S."/>
            <person name="Li J."/>
            <person name="Ni P."/>
            <person name="Zheng H."/>
            <person name="Zhang Y."/>
            <person name="Zhao M."/>
            <person name="Hao Q."/>
            <person name="McDermott J."/>
            <person name="Samudrala R."/>
            <person name="Kristiansen K."/>
            <person name="Wong G.K.-S."/>
        </authorList>
    </citation>
    <scope>NUCLEOTIDE SEQUENCE</scope>
</reference>
<gene>
    <name evidence="2" type="ORF">OsJ_26833</name>
</gene>
<organism evidence="2">
    <name type="scientific">Oryza sativa subsp. japonica</name>
    <name type="common">Rice</name>
    <dbReference type="NCBI Taxonomy" id="39947"/>
    <lineage>
        <taxon>Eukaryota</taxon>
        <taxon>Viridiplantae</taxon>
        <taxon>Streptophyta</taxon>
        <taxon>Embryophyta</taxon>
        <taxon>Tracheophyta</taxon>
        <taxon>Spermatophyta</taxon>
        <taxon>Magnoliopsida</taxon>
        <taxon>Liliopsida</taxon>
        <taxon>Poales</taxon>
        <taxon>Poaceae</taxon>
        <taxon>BOP clade</taxon>
        <taxon>Oryzoideae</taxon>
        <taxon>Oryzeae</taxon>
        <taxon>Oryzinae</taxon>
        <taxon>Oryza</taxon>
        <taxon>Oryza sativa</taxon>
    </lineage>
</organism>
<sequence>MSPRRHGGIGDGEAVRAAAREGMESRAKREREGRAAKVEDGDSYGSEWEKNDTAAAPARTRRSAGSGAEEKPVRRTAAAVGKKKDGRGLRSMLVPAAEKGPKSAPAAADPSGRSTIWEEGGGEERGAAVGKKEDGRGGSG</sequence>
<evidence type="ECO:0000256" key="1">
    <source>
        <dbReference type="SAM" id="MobiDB-lite"/>
    </source>
</evidence>
<evidence type="ECO:0000313" key="2">
    <source>
        <dbReference type="EMBL" id="EAZ42266.1"/>
    </source>
</evidence>
<dbReference type="AlphaFoldDB" id="A0A8J8XQS1"/>
<accession>A0A8J8XQS1</accession>
<feature type="compositionally biased region" description="Low complexity" evidence="1">
    <location>
        <begin position="53"/>
        <end position="67"/>
    </location>
</feature>
<feature type="compositionally biased region" description="Basic and acidic residues" evidence="1">
    <location>
        <begin position="122"/>
        <end position="140"/>
    </location>
</feature>
<dbReference type="EMBL" id="CM000145">
    <property type="protein sequence ID" value="EAZ42266.1"/>
    <property type="molecule type" value="Genomic_DNA"/>
</dbReference>
<reference evidence="2" key="1">
    <citation type="journal article" date="2005" name="PLoS Biol.">
        <title>The genomes of Oryza sativa: a history of duplications.</title>
        <authorList>
            <person name="Yu J."/>
            <person name="Wang J."/>
            <person name="Lin W."/>
            <person name="Li S."/>
            <person name="Li H."/>
            <person name="Zhou J."/>
            <person name="Ni P."/>
            <person name="Dong W."/>
            <person name="Hu S."/>
            <person name="Zeng C."/>
            <person name="Zhang J."/>
            <person name="Zhang Y."/>
            <person name="Li R."/>
            <person name="Xu Z."/>
            <person name="Li S."/>
            <person name="Li X."/>
            <person name="Zheng H."/>
            <person name="Cong L."/>
            <person name="Lin L."/>
            <person name="Yin J."/>
            <person name="Geng J."/>
            <person name="Li G."/>
            <person name="Shi J."/>
            <person name="Liu J."/>
            <person name="Lv H."/>
            <person name="Li J."/>
            <person name="Wang J."/>
            <person name="Deng Y."/>
            <person name="Ran L."/>
            <person name="Shi X."/>
            <person name="Wang X."/>
            <person name="Wu Q."/>
            <person name="Li C."/>
            <person name="Ren X."/>
            <person name="Wang J."/>
            <person name="Wang X."/>
            <person name="Li D."/>
            <person name="Liu D."/>
            <person name="Zhang X."/>
            <person name="Ji Z."/>
            <person name="Zhao W."/>
            <person name="Sun Y."/>
            <person name="Zhang Z."/>
            <person name="Bao J."/>
            <person name="Han Y."/>
            <person name="Dong L."/>
            <person name="Ji J."/>
            <person name="Chen P."/>
            <person name="Wu S."/>
            <person name="Liu J."/>
            <person name="Xiao Y."/>
            <person name="Bu D."/>
            <person name="Tan J."/>
            <person name="Yang L."/>
            <person name="Ye C."/>
            <person name="Zhang J."/>
            <person name="Xu J."/>
            <person name="Zhou Y."/>
            <person name="Yu Y."/>
            <person name="Zhang B."/>
            <person name="Zhuang S."/>
            <person name="Wei H."/>
            <person name="Liu B."/>
            <person name="Lei M."/>
            <person name="Yu H."/>
            <person name="Li Y."/>
            <person name="Xu H."/>
            <person name="Wei S."/>
            <person name="He X."/>
            <person name="Fang L."/>
            <person name="Zhang Z."/>
            <person name="Zhang Y."/>
            <person name="Huang X."/>
            <person name="Su Z."/>
            <person name="Tong W."/>
            <person name="Li J."/>
            <person name="Tong Z."/>
            <person name="Li S."/>
            <person name="Ye J."/>
            <person name="Wang L."/>
            <person name="Fang L."/>
            <person name="Lei T."/>
            <person name="Chen C."/>
            <person name="Chen H."/>
            <person name="Xu Z."/>
            <person name="Li H."/>
            <person name="Huang H."/>
            <person name="Zhang F."/>
            <person name="Xu H."/>
            <person name="Li N."/>
            <person name="Zhao C."/>
            <person name="Li S."/>
            <person name="Dong L."/>
            <person name="Huang Y."/>
            <person name="Li L."/>
            <person name="Xi Y."/>
            <person name="Qi Q."/>
            <person name="Li W."/>
            <person name="Zhang B."/>
            <person name="Hu W."/>
            <person name="Zhang Y."/>
            <person name="Tian X."/>
            <person name="Jiao Y."/>
            <person name="Liang X."/>
            <person name="Jin J."/>
            <person name="Gao L."/>
            <person name="Zheng W."/>
            <person name="Hao B."/>
            <person name="Liu S."/>
            <person name="Wang W."/>
            <person name="Yuan L."/>
            <person name="Cao M."/>
            <person name="McDermott J."/>
            <person name="Samudrala R."/>
            <person name="Wang J."/>
            <person name="Wong G.K."/>
            <person name="Yang H."/>
        </authorList>
    </citation>
    <scope>NUCLEOTIDE SEQUENCE [LARGE SCALE GENOMIC DNA]</scope>
</reference>
<feature type="compositionally biased region" description="Basic and acidic residues" evidence="1">
    <location>
        <begin position="18"/>
        <end position="40"/>
    </location>
</feature>
<feature type="region of interest" description="Disordered" evidence="1">
    <location>
        <begin position="1"/>
        <end position="140"/>
    </location>
</feature>
<proteinExistence type="predicted"/>
<name>A0A8J8XQS1_ORYSJ</name>
<dbReference type="Proteomes" id="UP000007752">
    <property type="component" value="Chromosome 8"/>
</dbReference>
<protein>
    <submittedName>
        <fullName evidence="2">Uncharacterized protein</fullName>
    </submittedName>
</protein>